<evidence type="ECO:0000313" key="1">
    <source>
        <dbReference type="EMBL" id="CAJ0861465.1"/>
    </source>
</evidence>
<dbReference type="EMBL" id="OY288114">
    <property type="protein sequence ID" value="CAJ0861465.1"/>
    <property type="molecule type" value="Genomic_DNA"/>
</dbReference>
<name>A0AA48M1H1_9ZZZZ</name>
<dbReference type="AlphaFoldDB" id="A0AA48M1H1"/>
<gene>
    <name evidence="1" type="ORF">AMST5_01396</name>
</gene>
<evidence type="ECO:0008006" key="2">
    <source>
        <dbReference type="Google" id="ProtNLM"/>
    </source>
</evidence>
<accession>A0AA48M1H1</accession>
<proteinExistence type="predicted"/>
<organism evidence="1">
    <name type="scientific">freshwater sediment metagenome</name>
    <dbReference type="NCBI Taxonomy" id="556182"/>
    <lineage>
        <taxon>unclassified sequences</taxon>
        <taxon>metagenomes</taxon>
        <taxon>ecological metagenomes</taxon>
    </lineage>
</organism>
<reference evidence="1" key="1">
    <citation type="submission" date="2023-07" db="EMBL/GenBank/DDBJ databases">
        <authorList>
            <person name="Pelsma A.J. K."/>
        </authorList>
    </citation>
    <scope>NUCLEOTIDE SEQUENCE</scope>
</reference>
<protein>
    <recommendedName>
        <fullName evidence="2">GlcNAc-PI de-N-acetylase</fullName>
    </recommendedName>
</protein>
<dbReference type="Gene3D" id="3.40.50.10320">
    <property type="entry name" value="LmbE-like"/>
    <property type="match status" value="1"/>
</dbReference>
<sequence>MGLKYTVFAGAVAISLAAGALSAQAAVSATAQDPLAALKAAHAGPPANLPAAASPAKASTPSRPIVWPGASSTAAAKTSAAPTTPTFSIESLSPVPGHGEAAVFLSAHPDDFLLFNNPSQDAAANARMIYIFVTAGDAGLGAGPPNAPYYLAREAAAIKSIRFMADAARPWQETATPTNVTVNGHSIFKYSYRSSVAYFLRLPDGNGAGEGFAGTGNVSIVKLYNGSLNALSSVENSTSYNGWPDLVSTVSAIVKSEISGQAGVWINANDTDESKNPGDHYDHYVTGALAAAVQKALPCMNVAYHVGYALAGATNLSRDSAVDKSGAFAAYVSGLNENNYFGAWDKTHKAWLNGLSVRLASGFSQCSY</sequence>
<dbReference type="InterPro" id="IPR024078">
    <property type="entry name" value="LmbE-like_dom_sf"/>
</dbReference>